<dbReference type="SMART" id="SM00028">
    <property type="entry name" value="TPR"/>
    <property type="match status" value="3"/>
</dbReference>
<protein>
    <recommendedName>
        <fullName evidence="3">Tetratricopeptide repeat protein</fullName>
    </recommendedName>
</protein>
<dbReference type="OrthoDB" id="9778494at2"/>
<dbReference type="EMBL" id="PDLO01000001">
    <property type="protein sequence ID" value="PHL00462.1"/>
    <property type="molecule type" value="Genomic_DNA"/>
</dbReference>
<evidence type="ECO:0000313" key="1">
    <source>
        <dbReference type="EMBL" id="PHL00462.1"/>
    </source>
</evidence>
<dbReference type="Gene3D" id="1.25.40.10">
    <property type="entry name" value="Tetratricopeptide repeat domain"/>
    <property type="match status" value="1"/>
</dbReference>
<evidence type="ECO:0000313" key="2">
    <source>
        <dbReference type="Proteomes" id="UP000226437"/>
    </source>
</evidence>
<gene>
    <name evidence="1" type="ORF">CGL56_05370</name>
</gene>
<proteinExistence type="predicted"/>
<dbReference type="Proteomes" id="UP000226437">
    <property type="component" value="Unassembled WGS sequence"/>
</dbReference>
<dbReference type="PANTHER" id="PTHR45588">
    <property type="entry name" value="TPR DOMAIN-CONTAINING PROTEIN"/>
    <property type="match status" value="1"/>
</dbReference>
<organism evidence="1 2">
    <name type="scientific">Neolewinella marina</name>
    <dbReference type="NCBI Taxonomy" id="438751"/>
    <lineage>
        <taxon>Bacteria</taxon>
        <taxon>Pseudomonadati</taxon>
        <taxon>Bacteroidota</taxon>
        <taxon>Saprospiria</taxon>
        <taxon>Saprospirales</taxon>
        <taxon>Lewinellaceae</taxon>
        <taxon>Neolewinella</taxon>
    </lineage>
</organism>
<evidence type="ECO:0008006" key="3">
    <source>
        <dbReference type="Google" id="ProtNLM"/>
    </source>
</evidence>
<dbReference type="SUPFAM" id="SSF48452">
    <property type="entry name" value="TPR-like"/>
    <property type="match status" value="1"/>
</dbReference>
<keyword evidence="2" id="KW-1185">Reference proteome</keyword>
<dbReference type="PANTHER" id="PTHR45588:SF1">
    <property type="entry name" value="WW DOMAIN-CONTAINING PROTEIN"/>
    <property type="match status" value="1"/>
</dbReference>
<dbReference type="RefSeq" id="WP_099105441.1">
    <property type="nucleotide sequence ID" value="NZ_JAATJF010000001.1"/>
</dbReference>
<sequence length="558" mass="62144">MAHHTGIYAVLIFLLLGLAGCRDQPEEVADEPTALDLRQGELILCSGQAFGEVQSGFSCRPAVRESFDLAMALLHSFEYDEAEKAFGRVIAEDPECAMAYWGAAMSLYHALWAPPGEAELEKGARILAAARELPATARERDYLEAVGWYFRDWETIDAKTRARDMSAKMREIHERYPEDTEAAIFYALTLNATADPSDKSYRNQREAGRILEALFPDQPNHPGIAHYIIHNYDNPVLAEKALPTARKYADIAPASAHAQHMPSHIFTRLGLWEESIAANLRSTEAAVCYAEGAGLEGHWDEELHGMDYLVYAYLQRGDNRHAEQQNEYLNTFTKLSPVNFKGAYTLAAIPARIALENRDWPAAAGLELSTMDFPWADYPWQRAILHFSRALGAIHLGEREAAEREIATLDSLHTRLAALDDPYQMNQVMIQIKSAQAWLGLARGQRAEALALMEEAATMEDNTAKHPVTPGEVLPARELLGDMLRVLGRPADALRAYEGSLATHPNRFNGLYGAATAADRLGDHDKARRYFAQLVSQTAGTDNQRPEIREAEAFLGRR</sequence>
<dbReference type="InterPro" id="IPR011990">
    <property type="entry name" value="TPR-like_helical_dom_sf"/>
</dbReference>
<comment type="caution">
    <text evidence="1">The sequence shown here is derived from an EMBL/GenBank/DDBJ whole genome shotgun (WGS) entry which is preliminary data.</text>
</comment>
<reference evidence="1 2" key="1">
    <citation type="submission" date="2017-10" db="EMBL/GenBank/DDBJ databases">
        <title>The draft genome sequence of Lewinella marina KCTC 32374.</title>
        <authorList>
            <person name="Wang K."/>
        </authorList>
    </citation>
    <scope>NUCLEOTIDE SEQUENCE [LARGE SCALE GENOMIC DNA]</scope>
    <source>
        <strain evidence="1 2">MKG-38</strain>
    </source>
</reference>
<dbReference type="AlphaFoldDB" id="A0A2G0CKH3"/>
<name>A0A2G0CKH3_9BACT</name>
<dbReference type="Pfam" id="PF13432">
    <property type="entry name" value="TPR_16"/>
    <property type="match status" value="2"/>
</dbReference>
<accession>A0A2G0CKH3</accession>
<dbReference type="InterPro" id="IPR019734">
    <property type="entry name" value="TPR_rpt"/>
</dbReference>